<keyword evidence="3" id="KW-1185">Reference proteome</keyword>
<sequence>MTVSVLLALSLATSSPAASLVFHSTADGDAEAVRFGDMADLSSLPSEMRAPAAALVIWRPVDGRRSVETTSASVAARARALLPALTPYLPAAAPSKSVLLRLAARAETSDKAPSTTARGDVEAVRSKTAPVVPRLSPVVVSLTVGPVVVQRETTALQNGYAGRPLFVRTAEGEVLRVMVPGDAQ</sequence>
<keyword evidence="1" id="KW-0732">Signal</keyword>
<proteinExistence type="predicted"/>
<evidence type="ECO:0000256" key="1">
    <source>
        <dbReference type="SAM" id="SignalP"/>
    </source>
</evidence>
<name>A0ABV2R7M3_9CAUL</name>
<dbReference type="EMBL" id="JBEPTF010000001">
    <property type="protein sequence ID" value="MET4682567.1"/>
    <property type="molecule type" value="Genomic_DNA"/>
</dbReference>
<evidence type="ECO:0000313" key="2">
    <source>
        <dbReference type="EMBL" id="MET4682567.1"/>
    </source>
</evidence>
<gene>
    <name evidence="2" type="ORF">ABIE19_000476</name>
</gene>
<comment type="caution">
    <text evidence="2">The sequence shown here is derived from an EMBL/GenBank/DDBJ whole genome shotgun (WGS) entry which is preliminary data.</text>
</comment>
<feature type="chain" id="PRO_5046671539" evidence="1">
    <location>
        <begin position="18"/>
        <end position="184"/>
    </location>
</feature>
<dbReference type="Proteomes" id="UP001549313">
    <property type="component" value="Unassembled WGS sequence"/>
</dbReference>
<evidence type="ECO:0000313" key="3">
    <source>
        <dbReference type="Proteomes" id="UP001549313"/>
    </source>
</evidence>
<feature type="signal peptide" evidence="1">
    <location>
        <begin position="1"/>
        <end position="17"/>
    </location>
</feature>
<reference evidence="2 3" key="1">
    <citation type="submission" date="2024-06" db="EMBL/GenBank/DDBJ databases">
        <title>Sorghum-associated microbial communities from plants grown in Nebraska, USA.</title>
        <authorList>
            <person name="Schachtman D."/>
        </authorList>
    </citation>
    <scope>NUCLEOTIDE SEQUENCE [LARGE SCALE GENOMIC DNA]</scope>
    <source>
        <strain evidence="2 3">2814</strain>
    </source>
</reference>
<organism evidence="2 3">
    <name type="scientific">Brevundimonas faecalis</name>
    <dbReference type="NCBI Taxonomy" id="947378"/>
    <lineage>
        <taxon>Bacteria</taxon>
        <taxon>Pseudomonadati</taxon>
        <taxon>Pseudomonadota</taxon>
        <taxon>Alphaproteobacteria</taxon>
        <taxon>Caulobacterales</taxon>
        <taxon>Caulobacteraceae</taxon>
        <taxon>Brevundimonas</taxon>
    </lineage>
</organism>
<dbReference type="RefSeq" id="WP_354087514.1">
    <property type="nucleotide sequence ID" value="NZ_JBEPTF010000001.1"/>
</dbReference>
<accession>A0ABV2R7M3</accession>
<protein>
    <submittedName>
        <fullName evidence="2">Uncharacterized protein</fullName>
    </submittedName>
</protein>